<dbReference type="Gene3D" id="2.10.220.10">
    <property type="entry name" value="Hormone Receptor, Insulin-like Growth Factor Receptor 1, Chain A, domain 2"/>
    <property type="match status" value="1"/>
</dbReference>
<name>A0A1I8BKY8_MELHA</name>
<reference evidence="4" key="1">
    <citation type="submission" date="2016-11" db="UniProtKB">
        <authorList>
            <consortium name="WormBaseParasite"/>
        </authorList>
    </citation>
    <scope>IDENTIFICATION</scope>
</reference>
<keyword evidence="2" id="KW-1133">Transmembrane helix</keyword>
<keyword evidence="3" id="KW-1185">Reference proteome</keyword>
<dbReference type="CDD" id="cd00064">
    <property type="entry name" value="FU"/>
    <property type="match status" value="1"/>
</dbReference>
<keyword evidence="2" id="KW-0812">Transmembrane</keyword>
<sequence length="368" mass="40875">MFWRYSKNIFSAQPFNETTTTQEITFGDLRSVGDCHPECLGCSESKSQTACFSCRHYTQSLRNRAGFKCVSHCDTGFYADGDKCKRCSSECETCSSGELCDTCHGAKLLIDVKHYGHLDHGRCVDSCPAGLMPVCGTIQAKCVLKVNTCAAGYFESDQAAGVCLDCDRACSLCHGPGPLQCDQCAPAYGNSSIGYCRPCCSTTQLQQKDNSCEDCTHLINNNNNKYFSTPYSPFPSFASTNNTFLTFNSFFISFLLVFVLVLIATLFCWLCNKFVYFCCCREKDGRSNLEYTPLTTIDNKTYQKTKQSSATTCHQNQAFELLGEDSESDNDLLDETEDVEAGQRKEDEKLEETIVELIEQASTSKEAI</sequence>
<dbReference type="SUPFAM" id="SSF57184">
    <property type="entry name" value="Growth factor receptor domain"/>
    <property type="match status" value="1"/>
</dbReference>
<feature type="region of interest" description="Disordered" evidence="1">
    <location>
        <begin position="324"/>
        <end position="348"/>
    </location>
</feature>
<feature type="transmembrane region" description="Helical" evidence="2">
    <location>
        <begin position="250"/>
        <end position="271"/>
    </location>
</feature>
<feature type="compositionally biased region" description="Acidic residues" evidence="1">
    <location>
        <begin position="324"/>
        <end position="340"/>
    </location>
</feature>
<dbReference type="InterPro" id="IPR009030">
    <property type="entry name" value="Growth_fac_rcpt_cys_sf"/>
</dbReference>
<accession>A0A1I8BKY8</accession>
<evidence type="ECO:0000256" key="2">
    <source>
        <dbReference type="SAM" id="Phobius"/>
    </source>
</evidence>
<dbReference type="InterPro" id="IPR006212">
    <property type="entry name" value="Furin_repeat"/>
</dbReference>
<evidence type="ECO:0000256" key="1">
    <source>
        <dbReference type="SAM" id="MobiDB-lite"/>
    </source>
</evidence>
<dbReference type="SMART" id="SM00261">
    <property type="entry name" value="FU"/>
    <property type="match status" value="3"/>
</dbReference>
<dbReference type="WBParaSite" id="MhA1_Contig31.frz3.gene1">
    <property type="protein sequence ID" value="MhA1_Contig31.frz3.gene1"/>
    <property type="gene ID" value="MhA1_Contig31.frz3.gene1"/>
</dbReference>
<proteinExistence type="predicted"/>
<protein>
    <submittedName>
        <fullName evidence="4">Growth factor receptor domain-containing protein</fullName>
    </submittedName>
</protein>
<dbReference type="Proteomes" id="UP000095281">
    <property type="component" value="Unplaced"/>
</dbReference>
<dbReference type="OMA" id="CADEICH"/>
<keyword evidence="2" id="KW-0472">Membrane</keyword>
<evidence type="ECO:0000313" key="4">
    <source>
        <dbReference type="WBParaSite" id="MhA1_Contig31.frz3.gene1"/>
    </source>
</evidence>
<dbReference type="AlphaFoldDB" id="A0A1I8BKY8"/>
<organism evidence="3 4">
    <name type="scientific">Meloidogyne hapla</name>
    <name type="common">Root-knot nematode worm</name>
    <dbReference type="NCBI Taxonomy" id="6305"/>
    <lineage>
        <taxon>Eukaryota</taxon>
        <taxon>Metazoa</taxon>
        <taxon>Ecdysozoa</taxon>
        <taxon>Nematoda</taxon>
        <taxon>Chromadorea</taxon>
        <taxon>Rhabditida</taxon>
        <taxon>Tylenchina</taxon>
        <taxon>Tylenchomorpha</taxon>
        <taxon>Tylenchoidea</taxon>
        <taxon>Meloidogynidae</taxon>
        <taxon>Meloidogyninae</taxon>
        <taxon>Meloidogyne</taxon>
    </lineage>
</organism>
<evidence type="ECO:0000313" key="3">
    <source>
        <dbReference type="Proteomes" id="UP000095281"/>
    </source>
</evidence>